<sequence>MCKVSGTTSGQGYQLAWVTRIAAVLIQVHLRDIKMCLILRHTPPKEKKVSEIFNTLVNENQKIVIQTHHFIQWLGPFLWKGQRLQ</sequence>
<protein>
    <submittedName>
        <fullName evidence="1">Uncharacterized protein</fullName>
    </submittedName>
</protein>
<gene>
    <name evidence="1" type="ORF">TMSB3V08_LOCUS4485</name>
</gene>
<evidence type="ECO:0000313" key="1">
    <source>
        <dbReference type="EMBL" id="CAD7427653.1"/>
    </source>
</evidence>
<reference evidence="1" key="1">
    <citation type="submission" date="2020-11" db="EMBL/GenBank/DDBJ databases">
        <authorList>
            <person name="Tran Van P."/>
        </authorList>
    </citation>
    <scope>NUCLEOTIDE SEQUENCE</scope>
</reference>
<proteinExistence type="predicted"/>
<accession>A0A7R9HMF3</accession>
<dbReference type="AlphaFoldDB" id="A0A7R9HMF3"/>
<dbReference type="EMBL" id="OB793511">
    <property type="protein sequence ID" value="CAD7427653.1"/>
    <property type="molecule type" value="Genomic_DNA"/>
</dbReference>
<organism evidence="1">
    <name type="scientific">Timema monikensis</name>
    <dbReference type="NCBI Taxonomy" id="170555"/>
    <lineage>
        <taxon>Eukaryota</taxon>
        <taxon>Metazoa</taxon>
        <taxon>Ecdysozoa</taxon>
        <taxon>Arthropoda</taxon>
        <taxon>Hexapoda</taxon>
        <taxon>Insecta</taxon>
        <taxon>Pterygota</taxon>
        <taxon>Neoptera</taxon>
        <taxon>Polyneoptera</taxon>
        <taxon>Phasmatodea</taxon>
        <taxon>Timematodea</taxon>
        <taxon>Timematoidea</taxon>
        <taxon>Timematidae</taxon>
        <taxon>Timema</taxon>
    </lineage>
</organism>
<name>A0A7R9HMF3_9NEOP</name>